<dbReference type="Proteomes" id="UP000324800">
    <property type="component" value="Unassembled WGS sequence"/>
</dbReference>
<accession>A0A5J4VFP5</accession>
<comment type="caution">
    <text evidence="1">The sequence shown here is derived from an EMBL/GenBank/DDBJ whole genome shotgun (WGS) entry which is preliminary data.</text>
</comment>
<protein>
    <submittedName>
        <fullName evidence="1">Uncharacterized protein</fullName>
    </submittedName>
</protein>
<evidence type="ECO:0000313" key="2">
    <source>
        <dbReference type="Proteomes" id="UP000324800"/>
    </source>
</evidence>
<proteinExistence type="predicted"/>
<gene>
    <name evidence="1" type="ORF">EZS28_023200</name>
</gene>
<dbReference type="AlphaFoldDB" id="A0A5J4VFP5"/>
<organism evidence="1 2">
    <name type="scientific">Streblomastix strix</name>
    <dbReference type="NCBI Taxonomy" id="222440"/>
    <lineage>
        <taxon>Eukaryota</taxon>
        <taxon>Metamonada</taxon>
        <taxon>Preaxostyla</taxon>
        <taxon>Oxymonadida</taxon>
        <taxon>Streblomastigidae</taxon>
        <taxon>Streblomastix</taxon>
    </lineage>
</organism>
<dbReference type="EMBL" id="SNRW01007420">
    <property type="protein sequence ID" value="KAA6381272.1"/>
    <property type="molecule type" value="Genomic_DNA"/>
</dbReference>
<evidence type="ECO:0000313" key="1">
    <source>
        <dbReference type="EMBL" id="KAA6381272.1"/>
    </source>
</evidence>
<reference evidence="1 2" key="1">
    <citation type="submission" date="2019-03" db="EMBL/GenBank/DDBJ databases">
        <title>Single cell metagenomics reveals metabolic interactions within the superorganism composed of flagellate Streblomastix strix and complex community of Bacteroidetes bacteria on its surface.</title>
        <authorList>
            <person name="Treitli S.C."/>
            <person name="Kolisko M."/>
            <person name="Husnik F."/>
            <person name="Keeling P."/>
            <person name="Hampl V."/>
        </authorList>
    </citation>
    <scope>NUCLEOTIDE SEQUENCE [LARGE SCALE GENOMIC DNA]</scope>
    <source>
        <strain evidence="1">ST1C</strain>
    </source>
</reference>
<sequence>MGSGIDGIMGRIIVVVIQVFKRTGDIYIAVFYEAAVQDDRGLGTDEGLLIEIGKAISIQLNQIHINVPLEFQPQAKQMVHWTNGVFVLEGNYSSKFKDNWESDDPKRDEEDC</sequence>
<name>A0A5J4VFP5_9EUKA</name>